<gene>
    <name evidence="5" type="ORF">FSB_LOCUS54520</name>
</gene>
<keyword evidence="2" id="KW-0805">Transcription regulation</keyword>
<comment type="subcellular location">
    <subcellularLocation>
        <location evidence="1">Nucleus</location>
    </subcellularLocation>
</comment>
<evidence type="ECO:0000256" key="3">
    <source>
        <dbReference type="ARBA" id="ARBA00023163"/>
    </source>
</evidence>
<dbReference type="CDD" id="cd11444">
    <property type="entry name" value="bHLH_AtIBH1_like"/>
    <property type="match status" value="1"/>
</dbReference>
<reference evidence="5" key="1">
    <citation type="submission" date="2018-02" db="EMBL/GenBank/DDBJ databases">
        <authorList>
            <person name="Cohen D.B."/>
            <person name="Kent A.D."/>
        </authorList>
    </citation>
    <scope>NUCLEOTIDE SEQUENCE</scope>
</reference>
<protein>
    <recommendedName>
        <fullName evidence="6">BHLH domain-containing protein</fullName>
    </recommendedName>
</protein>
<dbReference type="InterPro" id="IPR044660">
    <property type="entry name" value="IBH1-like"/>
</dbReference>
<evidence type="ECO:0000256" key="4">
    <source>
        <dbReference type="ARBA" id="ARBA00023242"/>
    </source>
</evidence>
<evidence type="ECO:0000256" key="1">
    <source>
        <dbReference type="ARBA" id="ARBA00004123"/>
    </source>
</evidence>
<accession>A0A2N9IQ45</accession>
<dbReference type="EMBL" id="OIVN01006160">
    <property type="protein sequence ID" value="SPD26638.1"/>
    <property type="molecule type" value="Genomic_DNA"/>
</dbReference>
<dbReference type="AlphaFoldDB" id="A0A2N9IQ45"/>
<evidence type="ECO:0000313" key="5">
    <source>
        <dbReference type="EMBL" id="SPD26638.1"/>
    </source>
</evidence>
<dbReference type="PANTHER" id="PTHR33124:SF39">
    <property type="entry name" value="TRANSCRIPTION FACTOR UPBEAT1"/>
    <property type="match status" value="1"/>
</dbReference>
<organism evidence="5">
    <name type="scientific">Fagus sylvatica</name>
    <name type="common">Beechnut</name>
    <dbReference type="NCBI Taxonomy" id="28930"/>
    <lineage>
        <taxon>Eukaryota</taxon>
        <taxon>Viridiplantae</taxon>
        <taxon>Streptophyta</taxon>
        <taxon>Embryophyta</taxon>
        <taxon>Tracheophyta</taxon>
        <taxon>Spermatophyta</taxon>
        <taxon>Magnoliopsida</taxon>
        <taxon>eudicotyledons</taxon>
        <taxon>Gunneridae</taxon>
        <taxon>Pentapetalae</taxon>
        <taxon>rosids</taxon>
        <taxon>fabids</taxon>
        <taxon>Fagales</taxon>
        <taxon>Fagaceae</taxon>
        <taxon>Fagus</taxon>
    </lineage>
</organism>
<dbReference type="PANTHER" id="PTHR33124">
    <property type="entry name" value="TRANSCRIPTION FACTOR IBH1-LIKE 1"/>
    <property type="match status" value="1"/>
</dbReference>
<evidence type="ECO:0008006" key="6">
    <source>
        <dbReference type="Google" id="ProtNLM"/>
    </source>
</evidence>
<keyword evidence="3" id="KW-0804">Transcription</keyword>
<name>A0A2N9IQ45_FAGSY</name>
<proteinExistence type="predicted"/>
<dbReference type="GO" id="GO:0005634">
    <property type="term" value="C:nucleus"/>
    <property type="evidence" value="ECO:0007669"/>
    <property type="project" value="UniProtKB-SubCell"/>
</dbReference>
<dbReference type="InterPro" id="IPR044549">
    <property type="entry name" value="bHLH_AtIBH1-like"/>
</dbReference>
<sequence length="135" mass="15207">MGVSPKSLIVSLDMKGLDLQGSEQSCNIANGSLWSKRMKAQAKRRWQVKKQRKIGVHVKSKRPTRILMKRVARLGSRKQANGIERRVKTLKKLIPNGDSMGLDGLFKETADYILSLQMRVRAMQVMVNVLTGSDE</sequence>
<evidence type="ECO:0000256" key="2">
    <source>
        <dbReference type="ARBA" id="ARBA00023015"/>
    </source>
</evidence>
<keyword evidence="4" id="KW-0539">Nucleus</keyword>
<dbReference type="GO" id="GO:0006355">
    <property type="term" value="P:regulation of DNA-templated transcription"/>
    <property type="evidence" value="ECO:0007669"/>
    <property type="project" value="InterPro"/>
</dbReference>